<dbReference type="Pfam" id="PF13649">
    <property type="entry name" value="Methyltransf_25"/>
    <property type="match status" value="1"/>
</dbReference>
<dbReference type="GO" id="GO:0000234">
    <property type="term" value="F:phosphoethanolamine N-methyltransferase activity"/>
    <property type="evidence" value="ECO:0007669"/>
    <property type="project" value="UniProtKB-EC"/>
</dbReference>
<gene>
    <name evidence="7" type="ORF">CGZ90_16080</name>
</gene>
<dbReference type="Proteomes" id="UP000215059">
    <property type="component" value="Unassembled WGS sequence"/>
</dbReference>
<evidence type="ECO:0000256" key="5">
    <source>
        <dbReference type="ARBA" id="ARBA00047622"/>
    </source>
</evidence>
<comment type="caution">
    <text evidence="7">The sequence shown here is derived from an EMBL/GenBank/DDBJ whole genome shotgun (WGS) entry which is preliminary data.</text>
</comment>
<keyword evidence="3" id="KW-0808">Transferase</keyword>
<reference evidence="7 8" key="1">
    <citation type="submission" date="2017-07" db="EMBL/GenBank/DDBJ databases">
        <title>Fictibacillus sp. nov. GDSW-R2A3 Genome sequencing and assembly.</title>
        <authorList>
            <person name="Mayilraj S."/>
        </authorList>
    </citation>
    <scope>NUCLEOTIDE SEQUENCE [LARGE SCALE GENOMIC DNA]</scope>
    <source>
        <strain evidence="7 8">GDSW-R2A3</strain>
    </source>
</reference>
<evidence type="ECO:0000256" key="2">
    <source>
        <dbReference type="ARBA" id="ARBA00022603"/>
    </source>
</evidence>
<comment type="pathway">
    <text evidence="1">Lipid metabolism.</text>
</comment>
<comment type="catalytic activity">
    <reaction evidence="5">
        <text>phosphoethanolamine + S-adenosyl-L-methionine = N-methylethanolamine phosphate + S-adenosyl-L-homocysteine + H(+)</text>
        <dbReference type="Rhea" id="RHEA:20365"/>
        <dbReference type="ChEBI" id="CHEBI:15378"/>
        <dbReference type="ChEBI" id="CHEBI:57781"/>
        <dbReference type="ChEBI" id="CHEBI:57856"/>
        <dbReference type="ChEBI" id="CHEBI:58190"/>
        <dbReference type="ChEBI" id="CHEBI:59789"/>
        <dbReference type="EC" id="2.1.1.103"/>
    </reaction>
    <physiologicalReaction direction="left-to-right" evidence="5">
        <dbReference type="Rhea" id="RHEA:20366"/>
    </physiologicalReaction>
</comment>
<name>A0A235F5K8_9BACL</name>
<dbReference type="Gene3D" id="3.40.50.150">
    <property type="entry name" value="Vaccinia Virus protein VP39"/>
    <property type="match status" value="1"/>
</dbReference>
<dbReference type="OrthoDB" id="9772751at2"/>
<dbReference type="SUPFAM" id="SSF53335">
    <property type="entry name" value="S-adenosyl-L-methionine-dependent methyltransferases"/>
    <property type="match status" value="1"/>
</dbReference>
<evidence type="ECO:0000313" key="7">
    <source>
        <dbReference type="EMBL" id="OYD56529.1"/>
    </source>
</evidence>
<dbReference type="PANTHER" id="PTHR44307:SF2">
    <property type="entry name" value="PHOSPHOETHANOLAMINE METHYLTRANSFERASE ISOFORM X1"/>
    <property type="match status" value="1"/>
</dbReference>
<accession>A0A235F5K8</accession>
<proteinExistence type="predicted"/>
<dbReference type="EMBL" id="NOII01000011">
    <property type="protein sequence ID" value="OYD56529.1"/>
    <property type="molecule type" value="Genomic_DNA"/>
</dbReference>
<dbReference type="AlphaFoldDB" id="A0A235F5K8"/>
<dbReference type="InterPro" id="IPR041698">
    <property type="entry name" value="Methyltransf_25"/>
</dbReference>
<evidence type="ECO:0000256" key="4">
    <source>
        <dbReference type="ARBA" id="ARBA00025707"/>
    </source>
</evidence>
<evidence type="ECO:0000259" key="6">
    <source>
        <dbReference type="Pfam" id="PF13649"/>
    </source>
</evidence>
<organism evidence="7 8">
    <name type="scientific">Fictibacillus aquaticus</name>
    <dbReference type="NCBI Taxonomy" id="2021314"/>
    <lineage>
        <taxon>Bacteria</taxon>
        <taxon>Bacillati</taxon>
        <taxon>Bacillota</taxon>
        <taxon>Bacilli</taxon>
        <taxon>Bacillales</taxon>
        <taxon>Fictibacillaceae</taxon>
        <taxon>Fictibacillus</taxon>
    </lineage>
</organism>
<dbReference type="InterPro" id="IPR029063">
    <property type="entry name" value="SAM-dependent_MTases_sf"/>
</dbReference>
<keyword evidence="8" id="KW-1185">Reference proteome</keyword>
<keyword evidence="2" id="KW-0489">Methyltransferase</keyword>
<evidence type="ECO:0000256" key="1">
    <source>
        <dbReference type="ARBA" id="ARBA00005189"/>
    </source>
</evidence>
<evidence type="ECO:0000313" key="8">
    <source>
        <dbReference type="Proteomes" id="UP000215059"/>
    </source>
</evidence>
<dbReference type="PANTHER" id="PTHR44307">
    <property type="entry name" value="PHOSPHOETHANOLAMINE METHYLTRANSFERASE"/>
    <property type="match status" value="1"/>
</dbReference>
<evidence type="ECO:0000256" key="3">
    <source>
        <dbReference type="ARBA" id="ARBA00022679"/>
    </source>
</evidence>
<protein>
    <recommendedName>
        <fullName evidence="6">Methyltransferase domain-containing protein</fullName>
    </recommendedName>
</protein>
<dbReference type="GO" id="GO:0032259">
    <property type="term" value="P:methylation"/>
    <property type="evidence" value="ECO:0007669"/>
    <property type="project" value="UniProtKB-KW"/>
</dbReference>
<sequence>MRPFKRYEVWGIQSVNTMTGEGMMGIRKYIFHKFEKPTGVIGKIAGRYMAVENKSLNKWTASLLDIRDGDKLVEVGYGPGKGIEYICRAYQNVSLTGYDISADMKELAESRNSDYIKERRVTLYSRSVAEASEQPETFDKAYSVNSILIWKDPVNDLRVIKEWLKPNGQIAITLQPHEKGATDETAEENGKVISLYLKQAGFQNITVHTKEMKPVNAVTVTANKKIENSNNNVLKNFNRVH</sequence>
<comment type="pathway">
    <text evidence="4">Phospholipid metabolism.</text>
</comment>
<feature type="domain" description="Methyltransferase" evidence="6">
    <location>
        <begin position="73"/>
        <end position="168"/>
    </location>
</feature>